<sequence>MKEAPKVVAISFLTTYFPDCDGAILAGSIVRGEGTSTSDLDIVIFQEKLESAYRETFYMSGWPIEVFVHNFTSYKAFFESDRERARPSLPRMVVEGEILISHPKLDEMKEEAGVLLEEGPDPWSEQTLLFKRYMLTDVLDDFIGSKKEEEELWTANALADIIHEFYLRTNLQWIGHSKWVYRALKSFNPSFADRFYQAFQLYYRSRDKKLVVQLAEEVLAPYGGRLLEGFSMGKKE</sequence>
<dbReference type="Proteomes" id="UP001500782">
    <property type="component" value="Unassembled WGS sequence"/>
</dbReference>
<dbReference type="InterPro" id="IPR002934">
    <property type="entry name" value="Polymerase_NTP_transf_dom"/>
</dbReference>
<evidence type="ECO:0000313" key="2">
    <source>
        <dbReference type="EMBL" id="GAA0322357.1"/>
    </source>
</evidence>
<dbReference type="SUPFAM" id="SSF81301">
    <property type="entry name" value="Nucleotidyltransferase"/>
    <property type="match status" value="1"/>
</dbReference>
<feature type="domain" description="Polymerase nucleotidyl transferase" evidence="1">
    <location>
        <begin position="23"/>
        <end position="52"/>
    </location>
</feature>
<dbReference type="Gene3D" id="3.30.460.10">
    <property type="entry name" value="Beta Polymerase, domain 2"/>
    <property type="match status" value="1"/>
</dbReference>
<gene>
    <name evidence="2" type="ORF">GCM10008967_11060</name>
</gene>
<keyword evidence="3" id="KW-1185">Reference proteome</keyword>
<protein>
    <submittedName>
        <fullName evidence="2">Nucleotidyltransferase domain-containing protein</fullName>
    </submittedName>
</protein>
<reference evidence="2 3" key="1">
    <citation type="journal article" date="2019" name="Int. J. Syst. Evol. Microbiol.">
        <title>The Global Catalogue of Microorganisms (GCM) 10K type strain sequencing project: providing services to taxonomists for standard genome sequencing and annotation.</title>
        <authorList>
            <consortium name="The Broad Institute Genomics Platform"/>
            <consortium name="The Broad Institute Genome Sequencing Center for Infectious Disease"/>
            <person name="Wu L."/>
            <person name="Ma J."/>
        </authorList>
    </citation>
    <scope>NUCLEOTIDE SEQUENCE [LARGE SCALE GENOMIC DNA]</scope>
    <source>
        <strain evidence="2 3">JCM 9731</strain>
    </source>
</reference>
<dbReference type="EMBL" id="BAAADJ010000011">
    <property type="protein sequence ID" value="GAA0322357.1"/>
    <property type="molecule type" value="Genomic_DNA"/>
</dbReference>
<dbReference type="Pfam" id="PF01909">
    <property type="entry name" value="NTP_transf_2"/>
    <property type="match status" value="1"/>
</dbReference>
<comment type="caution">
    <text evidence="2">The sequence shown here is derived from an EMBL/GenBank/DDBJ whole genome shotgun (WGS) entry which is preliminary data.</text>
</comment>
<accession>A0ABN0W149</accession>
<dbReference type="InterPro" id="IPR043519">
    <property type="entry name" value="NT_sf"/>
</dbReference>
<organism evidence="2 3">
    <name type="scientific">Bacillus carboniphilus</name>
    <dbReference type="NCBI Taxonomy" id="86663"/>
    <lineage>
        <taxon>Bacteria</taxon>
        <taxon>Bacillati</taxon>
        <taxon>Bacillota</taxon>
        <taxon>Bacilli</taxon>
        <taxon>Bacillales</taxon>
        <taxon>Bacillaceae</taxon>
        <taxon>Bacillus</taxon>
    </lineage>
</organism>
<name>A0ABN0W149_9BACI</name>
<dbReference type="CDD" id="cd05403">
    <property type="entry name" value="NT_KNTase_like"/>
    <property type="match status" value="1"/>
</dbReference>
<evidence type="ECO:0000313" key="3">
    <source>
        <dbReference type="Proteomes" id="UP001500782"/>
    </source>
</evidence>
<dbReference type="RefSeq" id="WP_343797087.1">
    <property type="nucleotide sequence ID" value="NZ_BAAADJ010000011.1"/>
</dbReference>
<proteinExistence type="predicted"/>
<evidence type="ECO:0000259" key="1">
    <source>
        <dbReference type="Pfam" id="PF01909"/>
    </source>
</evidence>